<dbReference type="Proteomes" id="UP000434957">
    <property type="component" value="Unassembled WGS sequence"/>
</dbReference>
<comment type="similarity">
    <text evidence="5">Belongs to the TMEM41 family.</text>
</comment>
<gene>
    <name evidence="9" type="ORF">PR001_g28736</name>
    <name evidence="8" type="ORF">PR002_g28791</name>
    <name evidence="10" type="ORF">PR003_g29932</name>
</gene>
<dbReference type="PANTHER" id="PTHR43220">
    <property type="match status" value="1"/>
</dbReference>
<sequence>MGKISLLIPKLASEQKVGLLPSAAMAPHAPESSPSFAAAADDAAIASDADKVALTSSSPPQGWQRDVQLVGVIFLASTALLGLTLHSLVVSALTDAEWAALRLPTSLEAAQQLGETLQSFSERQPGSLLLAHMGCYLYLQTFAIPGTVFFNLLGGALFGVALGFPLCLAYNTLGSVLMFLLSRRFGRRVVTRFFPRKLAALRGMMDAHRDEMALYMVFLRVFPFTPNWFINMASPHLAIPLRQFTLGPLIGLIPYNFLSCKAGLILRELRSRGDIVDTATTVQLIVVAAVGGLVLPRLKKHFATSAAVATTPGSVKQD</sequence>
<feature type="domain" description="VTT" evidence="7">
    <location>
        <begin position="144"/>
        <end position="263"/>
    </location>
</feature>
<evidence type="ECO:0000313" key="8">
    <source>
        <dbReference type="EMBL" id="KAE8965053.1"/>
    </source>
</evidence>
<evidence type="ECO:0000313" key="9">
    <source>
        <dbReference type="EMBL" id="KAE8965433.1"/>
    </source>
</evidence>
<keyword evidence="3 6" id="KW-1133">Transmembrane helix</keyword>
<dbReference type="Proteomes" id="UP000429607">
    <property type="component" value="Unassembled WGS sequence"/>
</dbReference>
<evidence type="ECO:0000313" key="12">
    <source>
        <dbReference type="Proteomes" id="UP000434957"/>
    </source>
</evidence>
<evidence type="ECO:0000313" key="13">
    <source>
        <dbReference type="Proteomes" id="UP000435112"/>
    </source>
</evidence>
<keyword evidence="4 6" id="KW-0472">Membrane</keyword>
<feature type="transmembrane region" description="Helical" evidence="6">
    <location>
        <begin position="128"/>
        <end position="150"/>
    </location>
</feature>
<evidence type="ECO:0000313" key="11">
    <source>
        <dbReference type="Proteomes" id="UP000429607"/>
    </source>
</evidence>
<dbReference type="EMBL" id="QXFV01005314">
    <property type="protein sequence ID" value="KAE8965433.1"/>
    <property type="molecule type" value="Genomic_DNA"/>
</dbReference>
<evidence type="ECO:0000256" key="5">
    <source>
        <dbReference type="ARBA" id="ARBA00025797"/>
    </source>
</evidence>
<dbReference type="Pfam" id="PF09335">
    <property type="entry name" value="VTT_dom"/>
    <property type="match status" value="1"/>
</dbReference>
<dbReference type="Proteomes" id="UP000435112">
    <property type="component" value="Unassembled WGS sequence"/>
</dbReference>
<protein>
    <recommendedName>
        <fullName evidence="7">VTT domain-containing protein</fullName>
    </recommendedName>
</protein>
<proteinExistence type="inferred from homology"/>
<feature type="transmembrane region" description="Helical" evidence="6">
    <location>
        <begin position="156"/>
        <end position="181"/>
    </location>
</feature>
<evidence type="ECO:0000256" key="3">
    <source>
        <dbReference type="ARBA" id="ARBA00022989"/>
    </source>
</evidence>
<feature type="transmembrane region" description="Helical" evidence="6">
    <location>
        <begin position="69"/>
        <end position="93"/>
    </location>
</feature>
<evidence type="ECO:0000256" key="2">
    <source>
        <dbReference type="ARBA" id="ARBA00022692"/>
    </source>
</evidence>
<reference evidence="11 13" key="1">
    <citation type="submission" date="2018-09" db="EMBL/GenBank/DDBJ databases">
        <title>Genomic investigation of the strawberry pathogen Phytophthora fragariae indicates pathogenicity is determined by transcriptional variation in three key races.</title>
        <authorList>
            <person name="Adams T.M."/>
            <person name="Armitage A.D."/>
            <person name="Sobczyk M.K."/>
            <person name="Bates H.J."/>
            <person name="Dunwell J.M."/>
            <person name="Nellist C.F."/>
            <person name="Harrison R.J."/>
        </authorList>
    </citation>
    <scope>NUCLEOTIDE SEQUENCE [LARGE SCALE GENOMIC DNA]</scope>
    <source>
        <strain evidence="9 11">SCRP249</strain>
        <strain evidence="8 13">SCRP324</strain>
        <strain evidence="10 12">SCRP333</strain>
    </source>
</reference>
<evidence type="ECO:0000256" key="6">
    <source>
        <dbReference type="SAM" id="Phobius"/>
    </source>
</evidence>
<evidence type="ECO:0000256" key="1">
    <source>
        <dbReference type="ARBA" id="ARBA00004141"/>
    </source>
</evidence>
<dbReference type="PANTHER" id="PTHR43220:SF18">
    <property type="entry name" value="TRANSMEMBRANE PROTEIN 41B"/>
    <property type="match status" value="1"/>
</dbReference>
<feature type="transmembrane region" description="Helical" evidence="6">
    <location>
        <begin position="212"/>
        <end position="230"/>
    </location>
</feature>
<dbReference type="EMBL" id="QXFU01005253">
    <property type="protein sequence ID" value="KAE8965053.1"/>
    <property type="molecule type" value="Genomic_DNA"/>
</dbReference>
<accession>A0A6A3H8Y8</accession>
<comment type="subcellular location">
    <subcellularLocation>
        <location evidence="1">Membrane</location>
        <topology evidence="1">Multi-pass membrane protein</topology>
    </subcellularLocation>
</comment>
<dbReference type="EMBL" id="QXFT01005284">
    <property type="protein sequence ID" value="KAE9273358.1"/>
    <property type="molecule type" value="Genomic_DNA"/>
</dbReference>
<dbReference type="InterPro" id="IPR045014">
    <property type="entry name" value="TM41A/B"/>
</dbReference>
<evidence type="ECO:0000256" key="4">
    <source>
        <dbReference type="ARBA" id="ARBA00023136"/>
    </source>
</evidence>
<keyword evidence="12" id="KW-1185">Reference proteome</keyword>
<dbReference type="AlphaFoldDB" id="A0A6A3H8Y8"/>
<dbReference type="InterPro" id="IPR032816">
    <property type="entry name" value="VTT_dom"/>
</dbReference>
<organism evidence="9 11">
    <name type="scientific">Phytophthora rubi</name>
    <dbReference type="NCBI Taxonomy" id="129364"/>
    <lineage>
        <taxon>Eukaryota</taxon>
        <taxon>Sar</taxon>
        <taxon>Stramenopiles</taxon>
        <taxon>Oomycota</taxon>
        <taxon>Peronosporomycetes</taxon>
        <taxon>Peronosporales</taxon>
        <taxon>Peronosporaceae</taxon>
        <taxon>Phytophthora</taxon>
    </lineage>
</organism>
<dbReference type="GO" id="GO:0000045">
    <property type="term" value="P:autophagosome assembly"/>
    <property type="evidence" value="ECO:0007669"/>
    <property type="project" value="TreeGrafter"/>
</dbReference>
<dbReference type="GO" id="GO:0016020">
    <property type="term" value="C:membrane"/>
    <property type="evidence" value="ECO:0007669"/>
    <property type="project" value="UniProtKB-SubCell"/>
</dbReference>
<comment type="caution">
    <text evidence="9">The sequence shown here is derived from an EMBL/GenBank/DDBJ whole genome shotgun (WGS) entry which is preliminary data.</text>
</comment>
<evidence type="ECO:0000259" key="7">
    <source>
        <dbReference type="Pfam" id="PF09335"/>
    </source>
</evidence>
<name>A0A6A3H8Y8_9STRA</name>
<evidence type="ECO:0000313" key="10">
    <source>
        <dbReference type="EMBL" id="KAE9273358.1"/>
    </source>
</evidence>
<keyword evidence="2 6" id="KW-0812">Transmembrane</keyword>
<dbReference type="OrthoDB" id="3364966at2759"/>